<organism evidence="2 3">
    <name type="scientific">Exidia glandulosa HHB12029</name>
    <dbReference type="NCBI Taxonomy" id="1314781"/>
    <lineage>
        <taxon>Eukaryota</taxon>
        <taxon>Fungi</taxon>
        <taxon>Dikarya</taxon>
        <taxon>Basidiomycota</taxon>
        <taxon>Agaricomycotina</taxon>
        <taxon>Agaricomycetes</taxon>
        <taxon>Auriculariales</taxon>
        <taxon>Exidiaceae</taxon>
        <taxon>Exidia</taxon>
    </lineage>
</organism>
<gene>
    <name evidence="2" type="ORF">EXIGLDRAFT_762225</name>
</gene>
<dbReference type="InParanoid" id="A0A165MY77"/>
<dbReference type="AlphaFoldDB" id="A0A165MY77"/>
<feature type="non-terminal residue" evidence="2">
    <location>
        <position position="1"/>
    </location>
</feature>
<dbReference type="Proteomes" id="UP000077266">
    <property type="component" value="Unassembled WGS sequence"/>
</dbReference>
<proteinExistence type="predicted"/>
<dbReference type="EMBL" id="KV425905">
    <property type="protein sequence ID" value="KZV99933.1"/>
    <property type="molecule type" value="Genomic_DNA"/>
</dbReference>
<reference evidence="2 3" key="1">
    <citation type="journal article" date="2016" name="Mol. Biol. Evol.">
        <title>Comparative Genomics of Early-Diverging Mushroom-Forming Fungi Provides Insights into the Origins of Lignocellulose Decay Capabilities.</title>
        <authorList>
            <person name="Nagy L.G."/>
            <person name="Riley R."/>
            <person name="Tritt A."/>
            <person name="Adam C."/>
            <person name="Daum C."/>
            <person name="Floudas D."/>
            <person name="Sun H."/>
            <person name="Yadav J.S."/>
            <person name="Pangilinan J."/>
            <person name="Larsson K.H."/>
            <person name="Matsuura K."/>
            <person name="Barry K."/>
            <person name="Labutti K."/>
            <person name="Kuo R."/>
            <person name="Ohm R.A."/>
            <person name="Bhattacharya S.S."/>
            <person name="Shirouzu T."/>
            <person name="Yoshinaga Y."/>
            <person name="Martin F.M."/>
            <person name="Grigoriev I.V."/>
            <person name="Hibbett D.S."/>
        </authorList>
    </citation>
    <scope>NUCLEOTIDE SEQUENCE [LARGE SCALE GENOMIC DNA]</scope>
    <source>
        <strain evidence="2 3">HHB12029</strain>
    </source>
</reference>
<sequence length="127" mass="12868">PAGVPGRKAAAANAIRKKKGLKGGKGNAGAGAGAGSGIANATTTTSAAAGTTTAADNVAAADTGIKDVVEMCLNGYRERDCSYYDCHGYDHYCGERDWQGNANNATDTGIKDAIEGCLNTDVFTKFS</sequence>
<accession>A0A165MY77</accession>
<name>A0A165MY77_EXIGL</name>
<evidence type="ECO:0000256" key="1">
    <source>
        <dbReference type="SAM" id="MobiDB-lite"/>
    </source>
</evidence>
<feature type="region of interest" description="Disordered" evidence="1">
    <location>
        <begin position="15"/>
        <end position="34"/>
    </location>
</feature>
<evidence type="ECO:0000313" key="3">
    <source>
        <dbReference type="Proteomes" id="UP000077266"/>
    </source>
</evidence>
<feature type="compositionally biased region" description="Gly residues" evidence="1">
    <location>
        <begin position="23"/>
        <end position="34"/>
    </location>
</feature>
<protein>
    <submittedName>
        <fullName evidence="2">Uncharacterized protein</fullName>
    </submittedName>
</protein>
<evidence type="ECO:0000313" key="2">
    <source>
        <dbReference type="EMBL" id="KZV99933.1"/>
    </source>
</evidence>
<keyword evidence="3" id="KW-1185">Reference proteome</keyword>